<keyword evidence="2" id="KW-1185">Reference proteome</keyword>
<protein>
    <submittedName>
        <fullName evidence="1">Uncharacterized protein</fullName>
    </submittedName>
</protein>
<gene>
    <name evidence="1" type="ORF">J41TS12_29350</name>
</gene>
<sequence length="57" mass="6255">MRKGTWSDAVKKVRQNEIDQVPSRPGVCPCGSVRFSLSYLSGQLVRTCKVCGDKLAV</sequence>
<comment type="caution">
    <text evidence="1">The sequence shown here is derived from an EMBL/GenBank/DDBJ whole genome shotgun (WGS) entry which is preliminary data.</text>
</comment>
<dbReference type="Proteomes" id="UP000681162">
    <property type="component" value="Unassembled WGS sequence"/>
</dbReference>
<proteinExistence type="predicted"/>
<dbReference type="EMBL" id="BORR01000010">
    <property type="protein sequence ID" value="GIO38074.1"/>
    <property type="molecule type" value="Genomic_DNA"/>
</dbReference>
<organism evidence="1 2">
    <name type="scientific">Paenibacillus antibioticophila</name>
    <dbReference type="NCBI Taxonomy" id="1274374"/>
    <lineage>
        <taxon>Bacteria</taxon>
        <taxon>Bacillati</taxon>
        <taxon>Bacillota</taxon>
        <taxon>Bacilli</taxon>
        <taxon>Bacillales</taxon>
        <taxon>Paenibacillaceae</taxon>
        <taxon>Paenibacillus</taxon>
    </lineage>
</organism>
<name>A0A919XS79_9BACL</name>
<accession>A0A919XS79</accession>
<dbReference type="AlphaFoldDB" id="A0A919XS79"/>
<evidence type="ECO:0000313" key="1">
    <source>
        <dbReference type="EMBL" id="GIO38074.1"/>
    </source>
</evidence>
<evidence type="ECO:0000313" key="2">
    <source>
        <dbReference type="Proteomes" id="UP000681162"/>
    </source>
</evidence>
<reference evidence="1 2" key="1">
    <citation type="submission" date="2021-03" db="EMBL/GenBank/DDBJ databases">
        <title>Antimicrobial resistance genes in bacteria isolated from Japanese honey, and their potential for conferring macrolide and lincosamide resistance in the American foulbrood pathogen Paenibacillus larvae.</title>
        <authorList>
            <person name="Okamoto M."/>
            <person name="Kumagai M."/>
            <person name="Kanamori H."/>
            <person name="Takamatsu D."/>
        </authorList>
    </citation>
    <scope>NUCLEOTIDE SEQUENCE [LARGE SCALE GENOMIC DNA]</scope>
    <source>
        <strain evidence="1 2">J41TS12</strain>
    </source>
</reference>